<reference evidence="1" key="1">
    <citation type="submission" date="2016-07" db="EMBL/GenBank/DDBJ databases">
        <title>De novo transcriptome assembly of four accessions of the metal hyperaccumulator plant Noccaea caerulescens.</title>
        <authorList>
            <person name="Blande D."/>
            <person name="Halimaa P."/>
            <person name="Tervahauta A.I."/>
            <person name="Aarts M.G."/>
            <person name="Karenlampi S.O."/>
        </authorList>
    </citation>
    <scope>NUCLEOTIDE SEQUENCE</scope>
</reference>
<dbReference type="PANTHER" id="PTHR33622">
    <property type="entry name" value="OS03G0724500 PROTEIN"/>
    <property type="match status" value="1"/>
</dbReference>
<dbReference type="PANTHER" id="PTHR33622:SF17">
    <property type="entry name" value="PROLAMIN-LIKE DOMAIN-CONTAINING PROTEIN"/>
    <property type="match status" value="1"/>
</dbReference>
<name>A0A1J3E6U3_NOCCA</name>
<protein>
    <submittedName>
        <fullName evidence="1">Uncharacterized protein</fullName>
    </submittedName>
</protein>
<gene>
    <name evidence="1" type="ORF">GA_TR11068_c0_g1_i1_g.35729</name>
</gene>
<dbReference type="AlphaFoldDB" id="A0A1J3E6U3"/>
<accession>A0A1J3E6U3</accession>
<dbReference type="EMBL" id="GEVI01004469">
    <property type="protein sequence ID" value="JAU27851.1"/>
    <property type="molecule type" value="Transcribed_RNA"/>
</dbReference>
<organism evidence="1">
    <name type="scientific">Noccaea caerulescens</name>
    <name type="common">Alpine penny-cress</name>
    <name type="synonym">Thlaspi caerulescens</name>
    <dbReference type="NCBI Taxonomy" id="107243"/>
    <lineage>
        <taxon>Eukaryota</taxon>
        <taxon>Viridiplantae</taxon>
        <taxon>Streptophyta</taxon>
        <taxon>Embryophyta</taxon>
        <taxon>Tracheophyta</taxon>
        <taxon>Spermatophyta</taxon>
        <taxon>Magnoliopsida</taxon>
        <taxon>eudicotyledons</taxon>
        <taxon>Gunneridae</taxon>
        <taxon>Pentapetalae</taxon>
        <taxon>rosids</taxon>
        <taxon>malvids</taxon>
        <taxon>Brassicales</taxon>
        <taxon>Brassicaceae</taxon>
        <taxon>Coluteocarpeae</taxon>
        <taxon>Noccaea</taxon>
    </lineage>
</organism>
<evidence type="ECO:0000313" key="1">
    <source>
        <dbReference type="EMBL" id="JAU27851.1"/>
    </source>
</evidence>
<proteinExistence type="predicted"/>
<sequence length="78" mass="8753">MDTQKIETENQAEAAVSSTSCKKYVKDDNATFFTNLKGRFDAFVNTPMDEHKTCFKNTMDKIFGGMSKAVEEKKADST</sequence>